<dbReference type="InterPro" id="IPR029346">
    <property type="entry name" value="USP_C"/>
</dbReference>
<dbReference type="PROSITE" id="PS50144">
    <property type="entry name" value="MATH"/>
    <property type="match status" value="1"/>
</dbReference>
<dbReference type="Pfam" id="PF22486">
    <property type="entry name" value="MATH_2"/>
    <property type="match status" value="1"/>
</dbReference>
<evidence type="ECO:0000256" key="4">
    <source>
        <dbReference type="ARBA" id="ARBA00022670"/>
    </source>
</evidence>
<dbReference type="Pfam" id="PF00443">
    <property type="entry name" value="UCH"/>
    <property type="match status" value="1"/>
</dbReference>
<keyword evidence="12" id="KW-1185">Reference proteome</keyword>
<reference evidence="11 12" key="1">
    <citation type="submission" date="2024-03" db="EMBL/GenBank/DDBJ databases">
        <title>Genome-scale model development and genomic sequencing of the oleaginous clade Lipomyces.</title>
        <authorList>
            <consortium name="Lawrence Berkeley National Laboratory"/>
            <person name="Czajka J.J."/>
            <person name="Han Y."/>
            <person name="Kim J."/>
            <person name="Mondo S.J."/>
            <person name="Hofstad B.A."/>
            <person name="Robles A."/>
            <person name="Haridas S."/>
            <person name="Riley R."/>
            <person name="LaButti K."/>
            <person name="Pangilinan J."/>
            <person name="Andreopoulos W."/>
            <person name="Lipzen A."/>
            <person name="Yan J."/>
            <person name="Wang M."/>
            <person name="Ng V."/>
            <person name="Grigoriev I.V."/>
            <person name="Spatafora J.W."/>
            <person name="Magnuson J.K."/>
            <person name="Baker S.E."/>
            <person name="Pomraning K.R."/>
        </authorList>
    </citation>
    <scope>NUCLEOTIDE SEQUENCE [LARGE SCALE GENOMIC DNA]</scope>
    <source>
        <strain evidence="11 12">Phaff 52-87</strain>
    </source>
</reference>
<keyword evidence="6" id="KW-0378">Hydrolase</keyword>
<dbReference type="PANTHER" id="PTHR24006">
    <property type="entry name" value="UBIQUITIN CARBOXYL-TERMINAL HYDROLASE"/>
    <property type="match status" value="1"/>
</dbReference>
<organism evidence="11 12">
    <name type="scientific">Myxozyma melibiosi</name>
    <dbReference type="NCBI Taxonomy" id="54550"/>
    <lineage>
        <taxon>Eukaryota</taxon>
        <taxon>Fungi</taxon>
        <taxon>Dikarya</taxon>
        <taxon>Ascomycota</taxon>
        <taxon>Saccharomycotina</taxon>
        <taxon>Lipomycetes</taxon>
        <taxon>Lipomycetales</taxon>
        <taxon>Lipomycetaceae</taxon>
        <taxon>Myxozyma</taxon>
    </lineage>
</organism>
<evidence type="ECO:0000256" key="3">
    <source>
        <dbReference type="ARBA" id="ARBA00012759"/>
    </source>
</evidence>
<keyword evidence="5" id="KW-0833">Ubl conjugation pathway</keyword>
<dbReference type="PROSITE" id="PS00972">
    <property type="entry name" value="USP_1"/>
    <property type="match status" value="1"/>
</dbReference>
<dbReference type="Gene3D" id="3.90.70.10">
    <property type="entry name" value="Cysteine proteinases"/>
    <property type="match status" value="1"/>
</dbReference>
<dbReference type="InterPro" id="IPR038765">
    <property type="entry name" value="Papain-like_cys_pep_sf"/>
</dbReference>
<evidence type="ECO:0000256" key="1">
    <source>
        <dbReference type="ARBA" id="ARBA00000707"/>
    </source>
</evidence>
<feature type="domain" description="MATH" evidence="9">
    <location>
        <begin position="32"/>
        <end position="175"/>
    </location>
</feature>
<evidence type="ECO:0000259" key="9">
    <source>
        <dbReference type="PROSITE" id="PS50144"/>
    </source>
</evidence>
<protein>
    <recommendedName>
        <fullName evidence="3">ubiquitinyl hydrolase 1</fullName>
        <ecNumber evidence="3">3.4.19.12</ecNumber>
    </recommendedName>
</protein>
<dbReference type="GeneID" id="90036104"/>
<dbReference type="InterPro" id="IPR008974">
    <property type="entry name" value="TRAF-like"/>
</dbReference>
<evidence type="ECO:0000256" key="8">
    <source>
        <dbReference type="SAM" id="MobiDB-lite"/>
    </source>
</evidence>
<feature type="region of interest" description="Disordered" evidence="8">
    <location>
        <begin position="1"/>
        <end position="20"/>
    </location>
</feature>
<evidence type="ECO:0000256" key="7">
    <source>
        <dbReference type="ARBA" id="ARBA00022807"/>
    </source>
</evidence>
<dbReference type="Gene3D" id="2.60.210.10">
    <property type="entry name" value="Apoptosis, Tumor Necrosis Factor Receptor Associated Protein 2, Chain A"/>
    <property type="match status" value="1"/>
</dbReference>
<dbReference type="SUPFAM" id="SSF49599">
    <property type="entry name" value="TRAF domain-like"/>
    <property type="match status" value="1"/>
</dbReference>
<gene>
    <name evidence="11" type="ORF">BZA70DRAFT_243173</name>
</gene>
<dbReference type="PROSITE" id="PS50235">
    <property type="entry name" value="USP_3"/>
    <property type="match status" value="1"/>
</dbReference>
<name>A0ABR1FB08_9ASCO</name>
<accession>A0ABR1FB08</accession>
<sequence>MDPQTQPVRADDEQAMRDKAYPPLDDLEVDCESMSVWKIESWKKLDKRLHSPAFDLGGFSWKLLLFPAGNQGNSLNQIENVSLYIECSPPVADSDTDMADSDAGQWAVCAQFGLVMANHRDPSVFTLHQASHRFTPEEKDWGFTKFYELRKLVQKVDGKDLPILEDDKVDIYAYVRIIKDPTGVLWHNFINYDSKKETGYVGLRNQGATCYMNSLLQSLYFTSIFRRAVYQIPTATDEPTASVPLALQRAFYLLQSSPAPVGTNELTRSFGWDTSEAFTQHDVQEFNRVLMDNLEGKMKGTAVENALTDIFVGQMKSFVKCINVDFESSRSEDFWDIQLNVKGMKDLHESFKDYIQVETLNGENQYQATGYGLQDAEKGVIFQSFPPVLHLQLKRFEYDFNRDMMVKINDRHEFPLEIDLSEFLEPQTDRSEPWVYVLHGVLVHSGDLNAGHYYALLKPEKEGDWYKFDDDRVTRATLKEVLDENYGEDLKDSNNNSNTNGLVGHYPMRQFNKFSLKRHSNAYMLVYLRKSRVDNLLAPLKEEDTPQHISESLEREQREEEARRKEREEQHLFMHVLVMSTRQFVNYHGVDIGAWGLAGSDEPNNEVAPEARPMLFKVRKTSTLRELRDQIAKDLAIENPAALRFWLMVSRQNKTIRPDLPLLDSVPRSLKEVRDKHSAQSMEMTLWMEEATTDPETGALIPCQAGGNASSAKILIFLKYFDHHSQSITGIGCVTVGKEDKLSVLYSYICKTMKWAPNTAIDLFEEISATMVDSLDSKKTFSGVEIQDGDIICFQKRLPESELATIHGCHDAKSYYDFLRNRIQILFKPRFAHMAIQEEFQLYLSLNDKYNQISAKVGKHLNVDPTHLRLCATHTSGALKAPIKASTSLSLKELLGPVYAQVLSHTMYYEVLDVALLELESMKALKLTWLTDGITSEHHYDILVPKNGTMVEVLQVLKQKAGLSDEVASRVRFYGANINKIHRQFPPDYSVLSILDSTQLYAEELPADEVERKDKEKLITAFHFQKEANRTHGIPFFFTLKPGEKFADTKARLQERTGIKDKQFEKIKFALVQRASYPKPLYLEDEMVVYDMAEKDDELGLDHLDKTTYKNLRHEQRAIFIKN</sequence>
<dbReference type="PANTHER" id="PTHR24006:SF644">
    <property type="entry name" value="UBIQUITIN CARBOXYL-TERMINAL HYDROLASE 7"/>
    <property type="match status" value="1"/>
</dbReference>
<feature type="domain" description="USP" evidence="10">
    <location>
        <begin position="201"/>
        <end position="530"/>
    </location>
</feature>
<evidence type="ECO:0000313" key="12">
    <source>
        <dbReference type="Proteomes" id="UP001498771"/>
    </source>
</evidence>
<keyword evidence="4" id="KW-0645">Protease</keyword>
<evidence type="ECO:0000256" key="2">
    <source>
        <dbReference type="ARBA" id="ARBA00009085"/>
    </source>
</evidence>
<dbReference type="Pfam" id="PF12436">
    <property type="entry name" value="USP7_ICP0_bdg"/>
    <property type="match status" value="1"/>
</dbReference>
<dbReference type="SMART" id="SM00061">
    <property type="entry name" value="MATH"/>
    <property type="match status" value="1"/>
</dbReference>
<comment type="similarity">
    <text evidence="2">Belongs to the peptidase C19 family.</text>
</comment>
<comment type="catalytic activity">
    <reaction evidence="1">
        <text>Thiol-dependent hydrolysis of ester, thioester, amide, peptide and isopeptide bonds formed by the C-terminal Gly of ubiquitin (a 76-residue protein attached to proteins as an intracellular targeting signal).</text>
        <dbReference type="EC" id="3.4.19.12"/>
    </reaction>
</comment>
<dbReference type="Proteomes" id="UP001498771">
    <property type="component" value="Unassembled WGS sequence"/>
</dbReference>
<dbReference type="RefSeq" id="XP_064770074.1">
    <property type="nucleotide sequence ID" value="XM_064910592.1"/>
</dbReference>
<dbReference type="InterPro" id="IPR002083">
    <property type="entry name" value="MATH/TRAF_dom"/>
</dbReference>
<dbReference type="PROSITE" id="PS00973">
    <property type="entry name" value="USP_2"/>
    <property type="match status" value="1"/>
</dbReference>
<evidence type="ECO:0000259" key="10">
    <source>
        <dbReference type="PROSITE" id="PS50235"/>
    </source>
</evidence>
<dbReference type="EMBL" id="JBBJBU010000001">
    <property type="protein sequence ID" value="KAK7207041.1"/>
    <property type="molecule type" value="Genomic_DNA"/>
</dbReference>
<keyword evidence="7" id="KW-0788">Thiol protease</keyword>
<dbReference type="CDD" id="cd02659">
    <property type="entry name" value="peptidase_C19C"/>
    <property type="match status" value="1"/>
</dbReference>
<dbReference type="InterPro" id="IPR050164">
    <property type="entry name" value="Peptidase_C19"/>
</dbReference>
<dbReference type="Pfam" id="PF14533">
    <property type="entry name" value="USP7_C2"/>
    <property type="match status" value="1"/>
</dbReference>
<dbReference type="EC" id="3.4.19.12" evidence="3"/>
<dbReference type="InterPro" id="IPR028889">
    <property type="entry name" value="USP"/>
</dbReference>
<dbReference type="InterPro" id="IPR024729">
    <property type="entry name" value="USP7_ICP0-binding_dom"/>
</dbReference>
<dbReference type="SUPFAM" id="SSF54001">
    <property type="entry name" value="Cysteine proteinases"/>
    <property type="match status" value="1"/>
</dbReference>
<evidence type="ECO:0000256" key="5">
    <source>
        <dbReference type="ARBA" id="ARBA00022786"/>
    </source>
</evidence>
<feature type="region of interest" description="Disordered" evidence="8">
    <location>
        <begin position="543"/>
        <end position="565"/>
    </location>
</feature>
<dbReference type="InterPro" id="IPR018200">
    <property type="entry name" value="USP_CS"/>
</dbReference>
<comment type="caution">
    <text evidence="11">The sequence shown here is derived from an EMBL/GenBank/DDBJ whole genome shotgun (WGS) entry which is preliminary data.</text>
</comment>
<proteinExistence type="inferred from homology"/>
<evidence type="ECO:0000256" key="6">
    <source>
        <dbReference type="ARBA" id="ARBA00022801"/>
    </source>
</evidence>
<feature type="compositionally biased region" description="Basic and acidic residues" evidence="8">
    <location>
        <begin position="9"/>
        <end position="20"/>
    </location>
</feature>
<evidence type="ECO:0000313" key="11">
    <source>
        <dbReference type="EMBL" id="KAK7207041.1"/>
    </source>
</evidence>
<dbReference type="Gene3D" id="3.10.20.90">
    <property type="entry name" value="Phosphatidylinositol 3-kinase Catalytic Subunit, Chain A, domain 1"/>
    <property type="match status" value="2"/>
</dbReference>
<dbReference type="InterPro" id="IPR001394">
    <property type="entry name" value="Peptidase_C19_UCH"/>
</dbReference>